<gene>
    <name evidence="7" type="ORF">OFUS_LOCUS446</name>
</gene>
<evidence type="ECO:0000313" key="7">
    <source>
        <dbReference type="EMBL" id="CAH1772730.1"/>
    </source>
</evidence>
<dbReference type="PANTHER" id="PTHR20986">
    <property type="entry name" value="FMRFAMIDE-RELATED PEPTIDES"/>
    <property type="match status" value="1"/>
</dbReference>
<evidence type="ECO:0000256" key="4">
    <source>
        <dbReference type="ARBA" id="ARBA00022815"/>
    </source>
</evidence>
<sequence length="215" mass="24810">MLGVLSDSTEVKNKNIRRLTDYRTKMMGWMIAFTTLGLVVIVTAQPTNGIQNIDDDISDNDDLELLLDDTDPLVNKLIQLFLDHEQTYDTDDDPFQRSIRGNLLRYGKRGALFRYGKRQSFMRYGKRGGLFRFGKRASSGSTAGKRIFRWGKRSEETAEKRGNLMRWGKRAGDSDFNTENEIADDLSMRATSKHVERDDKLHVPFRFGRDESEEQ</sequence>
<evidence type="ECO:0000256" key="5">
    <source>
        <dbReference type="ARBA" id="ARBA00023320"/>
    </source>
</evidence>
<accession>A0A8S4MVT5</accession>
<evidence type="ECO:0000256" key="2">
    <source>
        <dbReference type="ARBA" id="ARBA00022525"/>
    </source>
</evidence>
<dbReference type="Proteomes" id="UP000749559">
    <property type="component" value="Unassembled WGS sequence"/>
</dbReference>
<dbReference type="AlphaFoldDB" id="A0A8S4MVT5"/>
<name>A0A8S4MVT5_OWEFU</name>
<keyword evidence="6" id="KW-1133">Transmembrane helix</keyword>
<keyword evidence="2" id="KW-0964">Secreted</keyword>
<reference evidence="7" key="1">
    <citation type="submission" date="2022-03" db="EMBL/GenBank/DDBJ databases">
        <authorList>
            <person name="Martin C."/>
        </authorList>
    </citation>
    <scope>NUCLEOTIDE SEQUENCE</scope>
</reference>
<dbReference type="EMBL" id="CAIIXF020000001">
    <property type="protein sequence ID" value="CAH1772730.1"/>
    <property type="molecule type" value="Genomic_DNA"/>
</dbReference>
<dbReference type="PANTHER" id="PTHR20986:SF22">
    <property type="entry name" value="FMRFAMIDE-RELATED PEPTIDES"/>
    <property type="match status" value="1"/>
</dbReference>
<evidence type="ECO:0000313" key="8">
    <source>
        <dbReference type="Proteomes" id="UP000749559"/>
    </source>
</evidence>
<keyword evidence="6" id="KW-0812">Transmembrane</keyword>
<keyword evidence="3" id="KW-0677">Repeat</keyword>
<evidence type="ECO:0000256" key="1">
    <source>
        <dbReference type="ARBA" id="ARBA00004613"/>
    </source>
</evidence>
<comment type="subcellular location">
    <subcellularLocation>
        <location evidence="1">Secreted</location>
    </subcellularLocation>
</comment>
<keyword evidence="5" id="KW-0527">Neuropeptide</keyword>
<keyword evidence="8" id="KW-1185">Reference proteome</keyword>
<organism evidence="7 8">
    <name type="scientific">Owenia fusiformis</name>
    <name type="common">Polychaete worm</name>
    <dbReference type="NCBI Taxonomy" id="6347"/>
    <lineage>
        <taxon>Eukaryota</taxon>
        <taxon>Metazoa</taxon>
        <taxon>Spiralia</taxon>
        <taxon>Lophotrochozoa</taxon>
        <taxon>Annelida</taxon>
        <taxon>Polychaeta</taxon>
        <taxon>Sedentaria</taxon>
        <taxon>Canalipalpata</taxon>
        <taxon>Sabellida</taxon>
        <taxon>Oweniida</taxon>
        <taxon>Oweniidae</taxon>
        <taxon>Owenia</taxon>
    </lineage>
</organism>
<evidence type="ECO:0000256" key="3">
    <source>
        <dbReference type="ARBA" id="ARBA00022737"/>
    </source>
</evidence>
<keyword evidence="6" id="KW-0472">Membrane</keyword>
<dbReference type="OrthoDB" id="10017242at2759"/>
<protein>
    <submittedName>
        <fullName evidence="7">Uncharacterized protein</fullName>
    </submittedName>
</protein>
<comment type="caution">
    <text evidence="7">The sequence shown here is derived from an EMBL/GenBank/DDBJ whole genome shotgun (WGS) entry which is preliminary data.</text>
</comment>
<feature type="transmembrane region" description="Helical" evidence="6">
    <location>
        <begin position="26"/>
        <end position="44"/>
    </location>
</feature>
<dbReference type="GO" id="GO:0007218">
    <property type="term" value="P:neuropeptide signaling pathway"/>
    <property type="evidence" value="ECO:0007669"/>
    <property type="project" value="UniProtKB-KW"/>
</dbReference>
<proteinExistence type="predicted"/>
<keyword evidence="4" id="KW-0027">Amidation</keyword>
<dbReference type="GO" id="GO:0005576">
    <property type="term" value="C:extracellular region"/>
    <property type="evidence" value="ECO:0007669"/>
    <property type="project" value="UniProtKB-SubCell"/>
</dbReference>
<evidence type="ECO:0000256" key="6">
    <source>
        <dbReference type="SAM" id="Phobius"/>
    </source>
</evidence>
<dbReference type="InterPro" id="IPR051041">
    <property type="entry name" value="FMRFamide-related_np"/>
</dbReference>